<name>A0ABR7HJE5_9FIRM</name>
<feature type="coiled-coil region" evidence="2">
    <location>
        <begin position="130"/>
        <end position="157"/>
    </location>
</feature>
<dbReference type="NCBIfam" id="TIGR02593">
    <property type="entry name" value="CRISPR_cas5"/>
    <property type="match status" value="1"/>
</dbReference>
<dbReference type="EMBL" id="JACOPS010000001">
    <property type="protein sequence ID" value="MBC5727658.1"/>
    <property type="molecule type" value="Genomic_DNA"/>
</dbReference>
<evidence type="ECO:0000313" key="4">
    <source>
        <dbReference type="Proteomes" id="UP000636755"/>
    </source>
</evidence>
<evidence type="ECO:0000256" key="2">
    <source>
        <dbReference type="SAM" id="Coils"/>
    </source>
</evidence>
<organism evidence="3 4">
    <name type="scientific">Ruminococcus intestinalis</name>
    <dbReference type="NCBI Taxonomy" id="2763066"/>
    <lineage>
        <taxon>Bacteria</taxon>
        <taxon>Bacillati</taxon>
        <taxon>Bacillota</taxon>
        <taxon>Clostridia</taxon>
        <taxon>Eubacteriales</taxon>
        <taxon>Oscillospiraceae</taxon>
        <taxon>Ruminococcus</taxon>
    </lineage>
</organism>
<keyword evidence="1" id="KW-0051">Antiviral defense</keyword>
<dbReference type="InterPro" id="IPR013422">
    <property type="entry name" value="CRISPR-assoc_prot_Cas5_N"/>
</dbReference>
<gene>
    <name evidence="3" type="primary">cas5</name>
    <name evidence="3" type="ORF">H8R91_03745</name>
</gene>
<dbReference type="Proteomes" id="UP000636755">
    <property type="component" value="Unassembled WGS sequence"/>
</dbReference>
<dbReference type="RefSeq" id="WP_186934910.1">
    <property type="nucleotide sequence ID" value="NZ_JACOPS010000001.1"/>
</dbReference>
<keyword evidence="2" id="KW-0175">Coiled coil</keyword>
<evidence type="ECO:0000313" key="3">
    <source>
        <dbReference type="EMBL" id="MBC5727658.1"/>
    </source>
</evidence>
<protein>
    <submittedName>
        <fullName evidence="3">CRISPR-associated protein Cas5</fullName>
    </submittedName>
</protein>
<comment type="caution">
    <text evidence="3">The sequence shown here is derived from an EMBL/GenBank/DDBJ whole genome shotgun (WGS) entry which is preliminary data.</text>
</comment>
<keyword evidence="4" id="KW-1185">Reference proteome</keyword>
<accession>A0ABR7HJE5</accession>
<evidence type="ECO:0000256" key="1">
    <source>
        <dbReference type="ARBA" id="ARBA00023118"/>
    </source>
</evidence>
<proteinExistence type="predicted"/>
<reference evidence="3 4" key="1">
    <citation type="submission" date="2020-08" db="EMBL/GenBank/DDBJ databases">
        <title>Genome public.</title>
        <authorList>
            <person name="Liu C."/>
            <person name="Sun Q."/>
        </authorList>
    </citation>
    <scope>NUCLEOTIDE SEQUENCE [LARGE SCALE GENOMIC DNA]</scope>
    <source>
        <strain evidence="3 4">NSJ-71</strain>
    </source>
</reference>
<sequence length="354" mass="40952">MKAIRLHIKQNSANYKKEETVQNRMTFPLPPYSTVIGAIHKACGYTSYHPMQVSVQGKYGSLKTKMYKDDCFLNSLNDDRNLLVKMKNPDMLSSAYQVVATAQKAQGNSFEKGITINVINEKLLEEYRFLKRTKRRIDKHKKIINKMKTRLKEMKADENISAEEVKEFDKRIKHIKAVYDEYEKVKYTIPYSHFRTLAKGPKYYELLCDIELIIHIVADENTMNDIMDNIGNLTAIGRGEDFVEVLECAQTELFDVDEDVDYGEADFDVYMPVEYLEINKDDMDIISKTEGGYTGGTKYLMPKDYKIVQLKGGMRKRVFNRVPIIFCQLNYIENGCKGIMLDKTENGIYSVFLA</sequence>